<feature type="transmembrane region" description="Helical" evidence="1">
    <location>
        <begin position="80"/>
        <end position="100"/>
    </location>
</feature>
<reference evidence="3 4" key="1">
    <citation type="journal article" date="2016" name="Nat. Commun.">
        <title>Ectomycorrhizal ecology is imprinted in the genome of the dominant symbiotic fungus Cenococcum geophilum.</title>
        <authorList>
            <consortium name="DOE Joint Genome Institute"/>
            <person name="Peter M."/>
            <person name="Kohler A."/>
            <person name="Ohm R.A."/>
            <person name="Kuo A."/>
            <person name="Krutzmann J."/>
            <person name="Morin E."/>
            <person name="Arend M."/>
            <person name="Barry K.W."/>
            <person name="Binder M."/>
            <person name="Choi C."/>
            <person name="Clum A."/>
            <person name="Copeland A."/>
            <person name="Grisel N."/>
            <person name="Haridas S."/>
            <person name="Kipfer T."/>
            <person name="LaButti K."/>
            <person name="Lindquist E."/>
            <person name="Lipzen A."/>
            <person name="Maire R."/>
            <person name="Meier B."/>
            <person name="Mihaltcheva S."/>
            <person name="Molinier V."/>
            <person name="Murat C."/>
            <person name="Poggeler S."/>
            <person name="Quandt C.A."/>
            <person name="Sperisen C."/>
            <person name="Tritt A."/>
            <person name="Tisserant E."/>
            <person name="Crous P.W."/>
            <person name="Henrissat B."/>
            <person name="Nehls U."/>
            <person name="Egli S."/>
            <person name="Spatafora J.W."/>
            <person name="Grigoriev I.V."/>
            <person name="Martin F.M."/>
        </authorList>
    </citation>
    <scope>NUCLEOTIDE SEQUENCE [LARGE SCALE GENOMIC DNA]</scope>
    <source>
        <strain evidence="3 4">CBS 459.81</strain>
    </source>
</reference>
<feature type="transmembrane region" description="Helical" evidence="1">
    <location>
        <begin position="512"/>
        <end position="530"/>
    </location>
</feature>
<sequence length="751" mass="83675">MASHSWSYPLPQNSPQFWTTYQPFSGINTSAASNVPFDRETGFSRTPQTSLPDPQVSTAIPPYKQRSFRQKYFSGVKINLRIYLLIAISILIANISWFLWAKSKYNIHDNQGTIQRGNCAEAKKLDRWLHLLINVLSSALLAGSNVFMQVCSSPTRDDIDGAHRRHRWLHVGVLSFKNLMHVGGVKVFVCVILAISSIPFHLLYNSLVFKVLAIYPYDWLLITSDMASGAPWKPTMESHYLNQSTYEALQRMAASYESVSNYDCIKTYTDAFQSSRRNVFIVTSDTSNPDPIPEWGPCDADVMNCVFFACAFGEAGYCDPETLLANADSWRFRGHPVDHCLSEKTDERCSIRYNYSIIIPVIFFNALKILVMVLVLLRFDTAKVLVTPGDAVMSFAAQEDWTTQGRCLLSKKDLTCRSDRSSPKQYRNPGRWHRAVSPWRWAFFVLLLVLSISLASALLGWGISEQKSKGFDTSLSGLWNLGIGTLTSRSLITDNAGFSPAGLAIWANLPQVFLAILFLAYNNILVSLFLSQDWNAFALKGRTLMVSSPAGIQRGMWMLGSPWGYGIVMLVIHIFLHWLVSQSLFIVETETIYGGESPIALLEANIPNIWGYTPTKTYGSGSATLGYSPIAGILALVCGVVLLAGAMVLGFRKFDEGGPPVASTCSEAISAACHLNPHDRNDDLRYKELRWGDVGLYQEAYGSERLLHGSETGTSMGGMYDGQGVRHCSFVSAEEWERRQLRSPRSGIPYA</sequence>
<organism evidence="3 4">
    <name type="scientific">Lepidopterella palustris CBS 459.81</name>
    <dbReference type="NCBI Taxonomy" id="1314670"/>
    <lineage>
        <taxon>Eukaryota</taxon>
        <taxon>Fungi</taxon>
        <taxon>Dikarya</taxon>
        <taxon>Ascomycota</taxon>
        <taxon>Pezizomycotina</taxon>
        <taxon>Dothideomycetes</taxon>
        <taxon>Pleosporomycetidae</taxon>
        <taxon>Mytilinidiales</taxon>
        <taxon>Argynnaceae</taxon>
        <taxon>Lepidopterella</taxon>
    </lineage>
</organism>
<feature type="transmembrane region" description="Helical" evidence="1">
    <location>
        <begin position="630"/>
        <end position="651"/>
    </location>
</feature>
<evidence type="ECO:0000259" key="2">
    <source>
        <dbReference type="Pfam" id="PF20163"/>
    </source>
</evidence>
<feature type="transmembrane region" description="Helical" evidence="1">
    <location>
        <begin position="128"/>
        <end position="147"/>
    </location>
</feature>
<keyword evidence="1" id="KW-1133">Transmembrane helix</keyword>
<keyword evidence="1" id="KW-0472">Membrane</keyword>
<feature type="transmembrane region" description="Helical" evidence="1">
    <location>
        <begin position="357"/>
        <end position="379"/>
    </location>
</feature>
<evidence type="ECO:0000313" key="4">
    <source>
        <dbReference type="Proteomes" id="UP000250266"/>
    </source>
</evidence>
<keyword evidence="1" id="KW-0812">Transmembrane</keyword>
<keyword evidence="4" id="KW-1185">Reference proteome</keyword>
<evidence type="ECO:0000256" key="1">
    <source>
        <dbReference type="SAM" id="Phobius"/>
    </source>
</evidence>
<accession>A0A8E2EFU0</accession>
<proteinExistence type="predicted"/>
<feature type="transmembrane region" description="Helical" evidence="1">
    <location>
        <begin position="441"/>
        <end position="463"/>
    </location>
</feature>
<feature type="transmembrane region" description="Helical" evidence="1">
    <location>
        <begin position="475"/>
        <end position="492"/>
    </location>
</feature>
<dbReference type="AlphaFoldDB" id="A0A8E2EFU0"/>
<name>A0A8E2EFU0_9PEZI</name>
<protein>
    <recommendedName>
        <fullName evidence="2">DUF6536 domain-containing protein</fullName>
    </recommendedName>
</protein>
<dbReference type="EMBL" id="KV744867">
    <property type="protein sequence ID" value="OCK83187.1"/>
    <property type="molecule type" value="Genomic_DNA"/>
</dbReference>
<dbReference type="Proteomes" id="UP000250266">
    <property type="component" value="Unassembled WGS sequence"/>
</dbReference>
<dbReference type="PANTHER" id="PTHR35395:SF1">
    <property type="entry name" value="DUF6536 DOMAIN-CONTAINING PROTEIN"/>
    <property type="match status" value="1"/>
</dbReference>
<feature type="transmembrane region" description="Helical" evidence="1">
    <location>
        <begin position="168"/>
        <end position="196"/>
    </location>
</feature>
<dbReference type="InterPro" id="IPR046623">
    <property type="entry name" value="DUF6536"/>
</dbReference>
<feature type="transmembrane region" description="Helical" evidence="1">
    <location>
        <begin position="563"/>
        <end position="580"/>
    </location>
</feature>
<feature type="domain" description="DUF6536" evidence="2">
    <location>
        <begin position="80"/>
        <end position="226"/>
    </location>
</feature>
<dbReference type="PANTHER" id="PTHR35395">
    <property type="entry name" value="DUF6536 DOMAIN-CONTAINING PROTEIN"/>
    <property type="match status" value="1"/>
</dbReference>
<dbReference type="OrthoDB" id="5429634at2759"/>
<evidence type="ECO:0000313" key="3">
    <source>
        <dbReference type="EMBL" id="OCK83187.1"/>
    </source>
</evidence>
<gene>
    <name evidence="3" type="ORF">K432DRAFT_423576</name>
</gene>
<dbReference type="Pfam" id="PF20163">
    <property type="entry name" value="DUF6536"/>
    <property type="match status" value="1"/>
</dbReference>